<protein>
    <submittedName>
        <fullName evidence="4">AcrR family transcriptional regulator</fullName>
    </submittedName>
</protein>
<keyword evidence="1 2" id="KW-0238">DNA-binding</keyword>
<dbReference type="Proteomes" id="UP000487882">
    <property type="component" value="Unassembled WGS sequence"/>
</dbReference>
<dbReference type="AlphaFoldDB" id="A0A7K1J4M5"/>
<reference evidence="4 5" key="1">
    <citation type="submission" date="2019-09" db="EMBL/GenBank/DDBJ databases">
        <title>Bifidobacterium canis sp. nov., isolated from the digestive tract of German Shepherd dog puppy.</title>
        <authorList>
            <person name="Bunesova V."/>
        </authorList>
    </citation>
    <scope>NUCLEOTIDE SEQUENCE [LARGE SCALE GENOMIC DNA]</scope>
    <source>
        <strain evidence="4 5">GSD1FS</strain>
    </source>
</reference>
<dbReference type="RefSeq" id="WP_155588510.1">
    <property type="nucleotide sequence ID" value="NZ_WNLP01000003.1"/>
</dbReference>
<dbReference type="InterPro" id="IPR001647">
    <property type="entry name" value="HTH_TetR"/>
</dbReference>
<accession>A0A7K1J4M5</accession>
<dbReference type="InterPro" id="IPR009057">
    <property type="entry name" value="Homeodomain-like_sf"/>
</dbReference>
<dbReference type="PROSITE" id="PS50977">
    <property type="entry name" value="HTH_TETR_2"/>
    <property type="match status" value="1"/>
</dbReference>
<evidence type="ECO:0000256" key="2">
    <source>
        <dbReference type="PROSITE-ProRule" id="PRU00335"/>
    </source>
</evidence>
<dbReference type="Gene3D" id="1.10.357.10">
    <property type="entry name" value="Tetracycline Repressor, domain 2"/>
    <property type="match status" value="1"/>
</dbReference>
<proteinExistence type="predicted"/>
<feature type="domain" description="HTH tetR-type" evidence="3">
    <location>
        <begin position="11"/>
        <end position="71"/>
    </location>
</feature>
<dbReference type="Pfam" id="PF00440">
    <property type="entry name" value="TetR_N"/>
    <property type="match status" value="1"/>
</dbReference>
<dbReference type="EMBL" id="WNLP01000003">
    <property type="protein sequence ID" value="MUH59532.1"/>
    <property type="molecule type" value="Genomic_DNA"/>
</dbReference>
<sequence length="207" mass="23323">MPRPRRDPEIMPAQLRLENAFWTLLRERPYGKITVTDIVREAGVNRNSFYYHYSGLPELAAVAIMHAVEGIPVMGASTSTDELRQEWHRICVEAFNDSEQHERLERLALLAGPHSTVELTEALRDFIRMTLLGNYNIDYDRASLSTRMLLDFTVGGIVGVLRDWSNLEPRLTIEDLTNADLGSVAANLRQALSSDTSHTTGYASVLH</sequence>
<dbReference type="SUPFAM" id="SSF46689">
    <property type="entry name" value="Homeodomain-like"/>
    <property type="match status" value="1"/>
</dbReference>
<keyword evidence="5" id="KW-1185">Reference proteome</keyword>
<evidence type="ECO:0000256" key="1">
    <source>
        <dbReference type="ARBA" id="ARBA00023125"/>
    </source>
</evidence>
<evidence type="ECO:0000313" key="5">
    <source>
        <dbReference type="Proteomes" id="UP000487882"/>
    </source>
</evidence>
<comment type="caution">
    <text evidence="4">The sequence shown here is derived from an EMBL/GenBank/DDBJ whole genome shotgun (WGS) entry which is preliminary data.</text>
</comment>
<dbReference type="GO" id="GO:0003677">
    <property type="term" value="F:DNA binding"/>
    <property type="evidence" value="ECO:0007669"/>
    <property type="project" value="UniProtKB-UniRule"/>
</dbReference>
<feature type="DNA-binding region" description="H-T-H motif" evidence="2">
    <location>
        <begin position="34"/>
        <end position="53"/>
    </location>
</feature>
<name>A0A7K1J4M5_9BIFI</name>
<gene>
    <name evidence="4" type="ORF">GSD1FS_0861</name>
</gene>
<evidence type="ECO:0000313" key="4">
    <source>
        <dbReference type="EMBL" id="MUH59532.1"/>
    </source>
</evidence>
<evidence type="ECO:0000259" key="3">
    <source>
        <dbReference type="PROSITE" id="PS50977"/>
    </source>
</evidence>
<organism evidence="4 5">
    <name type="scientific">Bifidobacterium canis</name>
    <dbReference type="NCBI Taxonomy" id="2610880"/>
    <lineage>
        <taxon>Bacteria</taxon>
        <taxon>Bacillati</taxon>
        <taxon>Actinomycetota</taxon>
        <taxon>Actinomycetes</taxon>
        <taxon>Bifidobacteriales</taxon>
        <taxon>Bifidobacteriaceae</taxon>
        <taxon>Bifidobacterium</taxon>
    </lineage>
</organism>